<dbReference type="Pfam" id="PF07287">
    <property type="entry name" value="AtuA"/>
    <property type="match status" value="1"/>
</dbReference>
<evidence type="ECO:0000259" key="1">
    <source>
        <dbReference type="Pfam" id="PF07287"/>
    </source>
</evidence>
<keyword evidence="3" id="KW-1185">Reference proteome</keyword>
<dbReference type="EMBL" id="JBCGDC010000019">
    <property type="protein sequence ID" value="MFB6393271.1"/>
    <property type="molecule type" value="Genomic_DNA"/>
</dbReference>
<gene>
    <name evidence="2" type="ORF">AAFH96_09140</name>
</gene>
<accession>A0ABV5CQH0</accession>
<evidence type="ECO:0000313" key="3">
    <source>
        <dbReference type="Proteomes" id="UP001582793"/>
    </source>
</evidence>
<dbReference type="PANTHER" id="PTHR47472">
    <property type="entry name" value="PROPIONYL-COA CARBOXYLASE"/>
    <property type="match status" value="1"/>
</dbReference>
<dbReference type="RefSeq" id="WP_375733826.1">
    <property type="nucleotide sequence ID" value="NZ_JBCGDC010000019.1"/>
</dbReference>
<evidence type="ECO:0000313" key="2">
    <source>
        <dbReference type="EMBL" id="MFB6393271.1"/>
    </source>
</evidence>
<organism evidence="2 3">
    <name type="scientific">Polymorphospora lycopeni</name>
    <dbReference type="NCBI Taxonomy" id="3140240"/>
    <lineage>
        <taxon>Bacteria</taxon>
        <taxon>Bacillati</taxon>
        <taxon>Actinomycetota</taxon>
        <taxon>Actinomycetes</taxon>
        <taxon>Micromonosporales</taxon>
        <taxon>Micromonosporaceae</taxon>
        <taxon>Polymorphospora</taxon>
    </lineage>
</organism>
<name>A0ABV5CQH0_9ACTN</name>
<dbReference type="InterPro" id="IPR010839">
    <property type="entry name" value="AtuA_N"/>
</dbReference>
<feature type="domain" description="Acyclic terpene utilisation N-terminal" evidence="1">
    <location>
        <begin position="20"/>
        <end position="451"/>
    </location>
</feature>
<dbReference type="PANTHER" id="PTHR47472:SF1">
    <property type="entry name" value="DUF1446-DOMAIN-CONTAINING PROTEIN"/>
    <property type="match status" value="1"/>
</dbReference>
<sequence length="456" mass="48358">MLAGGALEAGRLARPATSLSIGCGSGYSNDRLDLAADLAGSGLVSYLGFDCLAERTLALAQMQRRADPDRGHDQRIGKLPALLRDYLAAGGRMVGNFGAANPTAAQRDCLDGLRATGLTGVRVGVIEGDDVLDLVTELDCELPELGSTVSREAHRVVSANAYIGADGVVDCLAGGAQIVIGGRLSDPSIFVGPICHELGWQLDDWPRVALATMAGHLLECGVHSTGGNYEDPPFRFVPDPHNLGFPYAVVEDGSVVLRKLPGTGGRIDRQVVRSQLYFEICDPRHYPTPDVTADFSEVLVEEVGEDQVRLSGVTGRERPDRLKVLVGLDLGWRALGEASYGGPGAIDRARRAEEIIRRRLEPVSAEIAEIDVSYHGVNALFGDSSPSGQPSEVRLRVAAQCHTEAAARAVAYEAEYLYFGPAAAGGMTSSVSPAIGVTPAYVPRARVRTDFEVVTA</sequence>
<protein>
    <submittedName>
        <fullName evidence="2">Acyclic terpene utilization AtuA family protein</fullName>
    </submittedName>
</protein>
<comment type="caution">
    <text evidence="2">The sequence shown here is derived from an EMBL/GenBank/DDBJ whole genome shotgun (WGS) entry which is preliminary data.</text>
</comment>
<proteinExistence type="predicted"/>
<dbReference type="Proteomes" id="UP001582793">
    <property type="component" value="Unassembled WGS sequence"/>
</dbReference>
<reference evidence="2 3" key="1">
    <citation type="submission" date="2024-04" db="EMBL/GenBank/DDBJ databases">
        <title>Polymorphospora sp. isolated from Baiyangdian Lake in Xiong'an New Area.</title>
        <authorList>
            <person name="Zhang X."/>
            <person name="Liu J."/>
        </authorList>
    </citation>
    <scope>NUCLEOTIDE SEQUENCE [LARGE SCALE GENOMIC DNA]</scope>
    <source>
        <strain evidence="2 3">2-325</strain>
    </source>
</reference>